<name>A0ACC0MIL7_RHOML</name>
<organism evidence="1 2">
    <name type="scientific">Rhododendron molle</name>
    <name type="common">Chinese azalea</name>
    <name type="synonym">Azalea mollis</name>
    <dbReference type="NCBI Taxonomy" id="49168"/>
    <lineage>
        <taxon>Eukaryota</taxon>
        <taxon>Viridiplantae</taxon>
        <taxon>Streptophyta</taxon>
        <taxon>Embryophyta</taxon>
        <taxon>Tracheophyta</taxon>
        <taxon>Spermatophyta</taxon>
        <taxon>Magnoliopsida</taxon>
        <taxon>eudicotyledons</taxon>
        <taxon>Gunneridae</taxon>
        <taxon>Pentapetalae</taxon>
        <taxon>asterids</taxon>
        <taxon>Ericales</taxon>
        <taxon>Ericaceae</taxon>
        <taxon>Ericoideae</taxon>
        <taxon>Rhodoreae</taxon>
        <taxon>Rhododendron</taxon>
    </lineage>
</organism>
<evidence type="ECO:0000313" key="2">
    <source>
        <dbReference type="Proteomes" id="UP001062846"/>
    </source>
</evidence>
<comment type="caution">
    <text evidence="1">The sequence shown here is derived from an EMBL/GenBank/DDBJ whole genome shotgun (WGS) entry which is preliminary data.</text>
</comment>
<reference evidence="1" key="1">
    <citation type="submission" date="2022-02" db="EMBL/GenBank/DDBJ databases">
        <title>Plant Genome Project.</title>
        <authorList>
            <person name="Zhang R.-G."/>
        </authorList>
    </citation>
    <scope>NUCLEOTIDE SEQUENCE</scope>
    <source>
        <strain evidence="1">AT1</strain>
    </source>
</reference>
<protein>
    <submittedName>
        <fullName evidence="1">Uncharacterized protein</fullName>
    </submittedName>
</protein>
<dbReference type="Proteomes" id="UP001062846">
    <property type="component" value="Chromosome 9"/>
</dbReference>
<accession>A0ACC0MIL7</accession>
<keyword evidence="2" id="KW-1185">Reference proteome</keyword>
<gene>
    <name evidence="1" type="ORF">RHMOL_Rhmol09G0263200</name>
</gene>
<dbReference type="EMBL" id="CM046396">
    <property type="protein sequence ID" value="KAI8540426.1"/>
    <property type="molecule type" value="Genomic_DNA"/>
</dbReference>
<sequence>MNPTMEPLRLLQFWHIPSDKNTAACGDSDSDATSSPSETTTTTTTTTTTNDKDHHSVETDEEDSFFDLDFTVPLKKKQNDFNQNDKVSARKVLPKPRSPRLRLHMLLKNAEESEKKTEASEEVPIFSLIDIGNSPAEKFEKQRSENATRRFPKVVIQKYLKLINPFYSRTSRKAHTQKVKSANEVSKKTTPFSSPRKQVAEKQGIRVAREHLGVRSVPARRDDSLLLQHDGIQSAILHCKRSYNSSAEFSVLSRSASGPGPYRSEKASVLIPSRNSTEEVKTRTSI</sequence>
<proteinExistence type="predicted"/>
<evidence type="ECO:0000313" key="1">
    <source>
        <dbReference type="EMBL" id="KAI8540426.1"/>
    </source>
</evidence>